<feature type="repeat" description="ANK" evidence="3">
    <location>
        <begin position="417"/>
        <end position="449"/>
    </location>
</feature>
<dbReference type="Pfam" id="PF12796">
    <property type="entry name" value="Ank_2"/>
    <property type="match status" value="7"/>
</dbReference>
<keyword evidence="5" id="KW-1185">Reference proteome</keyword>
<feature type="repeat" description="ANK" evidence="3">
    <location>
        <begin position="703"/>
        <end position="735"/>
    </location>
</feature>
<feature type="repeat" description="ANK" evidence="3">
    <location>
        <begin position="450"/>
        <end position="482"/>
    </location>
</feature>
<feature type="repeat" description="ANK" evidence="3">
    <location>
        <begin position="739"/>
        <end position="772"/>
    </location>
</feature>
<dbReference type="Pfam" id="PF13857">
    <property type="entry name" value="Ank_5"/>
    <property type="match status" value="1"/>
</dbReference>
<keyword evidence="1" id="KW-0677">Repeat</keyword>
<name>A0A8K1FQU4_PYTOL</name>
<feature type="repeat" description="ANK" evidence="3">
    <location>
        <begin position="1038"/>
        <end position="1071"/>
    </location>
</feature>
<evidence type="ECO:0000256" key="3">
    <source>
        <dbReference type="PROSITE-ProRule" id="PRU00023"/>
    </source>
</evidence>
<dbReference type="PROSITE" id="PS50088">
    <property type="entry name" value="ANK_REPEAT"/>
    <property type="match status" value="19"/>
</dbReference>
<reference evidence="4" key="1">
    <citation type="submission" date="2019-03" db="EMBL/GenBank/DDBJ databases">
        <title>Long read genome sequence of the mycoparasitic Pythium oligandrum ATCC 38472 isolated from sugarbeet rhizosphere.</title>
        <authorList>
            <person name="Gaulin E."/>
        </authorList>
    </citation>
    <scope>NUCLEOTIDE SEQUENCE</scope>
    <source>
        <strain evidence="4">ATCC 38472_TT</strain>
    </source>
</reference>
<evidence type="ECO:0000313" key="4">
    <source>
        <dbReference type="EMBL" id="TMW69794.1"/>
    </source>
</evidence>
<feature type="repeat" description="ANK" evidence="3">
    <location>
        <begin position="871"/>
        <end position="900"/>
    </location>
</feature>
<feature type="repeat" description="ANK" evidence="3">
    <location>
        <begin position="1137"/>
        <end position="1169"/>
    </location>
</feature>
<organism evidence="4 5">
    <name type="scientific">Pythium oligandrum</name>
    <name type="common">Mycoparasitic fungus</name>
    <dbReference type="NCBI Taxonomy" id="41045"/>
    <lineage>
        <taxon>Eukaryota</taxon>
        <taxon>Sar</taxon>
        <taxon>Stramenopiles</taxon>
        <taxon>Oomycota</taxon>
        <taxon>Peronosporomycetes</taxon>
        <taxon>Pythiales</taxon>
        <taxon>Pythiaceae</taxon>
        <taxon>Pythium</taxon>
    </lineage>
</organism>
<feature type="repeat" description="ANK" evidence="3">
    <location>
        <begin position="1005"/>
        <end position="1037"/>
    </location>
</feature>
<evidence type="ECO:0000256" key="1">
    <source>
        <dbReference type="ARBA" id="ARBA00022737"/>
    </source>
</evidence>
<gene>
    <name evidence="4" type="ORF">Poli38472_001950</name>
</gene>
<feature type="repeat" description="ANK" evidence="3">
    <location>
        <begin position="1104"/>
        <end position="1136"/>
    </location>
</feature>
<dbReference type="GO" id="GO:0005737">
    <property type="term" value="C:cytoplasm"/>
    <property type="evidence" value="ECO:0007669"/>
    <property type="project" value="TreeGrafter"/>
</dbReference>
<accession>A0A8K1FQU4</accession>
<keyword evidence="2 3" id="KW-0040">ANK repeat</keyword>
<dbReference type="EMBL" id="SPLM01000001">
    <property type="protein sequence ID" value="TMW69794.1"/>
    <property type="molecule type" value="Genomic_DNA"/>
</dbReference>
<feature type="repeat" description="ANK" evidence="3">
    <location>
        <begin position="115"/>
        <end position="147"/>
    </location>
</feature>
<dbReference type="Gene3D" id="1.25.40.20">
    <property type="entry name" value="Ankyrin repeat-containing domain"/>
    <property type="match status" value="7"/>
</dbReference>
<feature type="repeat" description="ANK" evidence="3">
    <location>
        <begin position="184"/>
        <end position="216"/>
    </location>
</feature>
<feature type="repeat" description="ANK" evidence="3">
    <location>
        <begin position="217"/>
        <end position="249"/>
    </location>
</feature>
<feature type="repeat" description="ANK" evidence="3">
    <location>
        <begin position="81"/>
        <end position="114"/>
    </location>
</feature>
<feature type="repeat" description="ANK" evidence="3">
    <location>
        <begin position="45"/>
        <end position="77"/>
    </location>
</feature>
<evidence type="ECO:0000313" key="5">
    <source>
        <dbReference type="Proteomes" id="UP000794436"/>
    </source>
</evidence>
<dbReference type="PROSITE" id="PS50297">
    <property type="entry name" value="ANK_REP_REGION"/>
    <property type="match status" value="16"/>
</dbReference>
<sequence>MSSSSPDASSADTSALLAAVRGGQREALERLLGTGVQVENVVDENGDSLLHVAATRGVVAVVRVILDTDGGMSLLEKPNNDGKTPLHSACSVNKNAEVVAELLGRGANGNAVDNESRTPLHLACQAGARDMVESLVKHGVELNYLDRASESPLHYAAEKKAEDQDIGILKLLLDAGASVSIAERLGTALHRATWSNWLEAAKLLLDRGVDVNAQDTFGRTVLSVAVQQGYFDLTKLFVSHGADVNKADLEVDLPLRNAIHHPRAAEVCKLLLEHGALMLYRYGQLPLLNEAAERGNVELVKVLLAYEDKNALTPEELGFALILACLSSRTAELAQYLLELGASTTVKDNELGNTALHNACMARDAVLVKLLLSYGADPNAVNYHGYATFHTACAVDNNDEVIQLLLDRGIDADEQVSGNTALVIACYSGAVKTVEKLLAYGVNTTINREDGQSVLHIACSRDAPEVVKLLLEHGLDLNLRDESGNTPLHVAALEERSAVVQVLGQHGADAHARNEDGFTPLTMCVRWQNCEAVDPVSALETVYELMKLGAVYEDSPDNCPDTFRGLMAARPGTQEDWITYSELAASVPICIKHWTAEREAGKPLTQIPSDVAGNGGPALEREPTGDPAHLEATFLVPKTGQVPVTPKSDLTIDLSVLKETAMSSEHTQDTVTALFAAVRSGHLEDLQHLLDDQIDVESIVNEDNESLLHVAALEGRIDIVRAILEANGGGSLLEKPNSEGETPLFYACSTSDGLEVVKELLTRGANINAIAAMNRSPLMKACQQSTHEVIEFLVLSGADVNVMDASGYRALYHVCERHMIPTALFLLKCGAQVGLADGLSMALRHMLNENRIDETEAILKYGTNVDDTYPETQTVLQVAIQHGRMDFVKLFLAYGANANAWYFERERPLRLAMERPEAVELVKLLLEHGATSQWEEGELSALNAAAKTGNLELFELVLAHEDISSLTSKALGKTLIAACDNGKNVQLVQRLLELGADTETRDDDVGGTVLHHACLSGNASVVKLLLSHGADPFAVNENGHTALQVASIKVDSGEVIRLLLDRGVDANQQVSDLSPVLLACGIGNTSGAKALLAHGVDVTVTTEAGWTLLHLACKYKEAELVQALLDHGLDPNSRNMFGNTPLHITAFEGTVSVVPVLGQHGADVHARNEEGKTPLTVCVTADKRKVSNHPIRVLGVAIELMRLGAMYEASPDNPLNTFDGCRVLRPGTDSDYVDMPDATQSVAICIQHWASEQAAGKVLTEVPTDVVLNGATAVQSYLEQTTTEN</sequence>
<comment type="caution">
    <text evidence="4">The sequence shown here is derived from an EMBL/GenBank/DDBJ whole genome shotgun (WGS) entry which is preliminary data.</text>
</comment>
<dbReference type="PANTHER" id="PTHR24198">
    <property type="entry name" value="ANKYRIN REPEAT AND PROTEIN KINASE DOMAIN-CONTAINING PROTEIN"/>
    <property type="match status" value="1"/>
</dbReference>
<evidence type="ECO:0000256" key="2">
    <source>
        <dbReference type="ARBA" id="ARBA00023043"/>
    </source>
</evidence>
<feature type="repeat" description="ANK" evidence="3">
    <location>
        <begin position="773"/>
        <end position="805"/>
    </location>
</feature>
<dbReference type="InterPro" id="IPR002110">
    <property type="entry name" value="Ankyrin_rpt"/>
</dbReference>
<feature type="repeat" description="ANK" evidence="3">
    <location>
        <begin position="384"/>
        <end position="417"/>
    </location>
</feature>
<dbReference type="SUPFAM" id="SSF48403">
    <property type="entry name" value="Ankyrin repeat"/>
    <property type="match status" value="4"/>
</dbReference>
<dbReference type="PRINTS" id="PR01415">
    <property type="entry name" value="ANKYRIN"/>
</dbReference>
<dbReference type="SMART" id="SM00248">
    <property type="entry name" value="ANK"/>
    <property type="match status" value="30"/>
</dbReference>
<protein>
    <submittedName>
        <fullName evidence="4">Uncharacterized protein</fullName>
    </submittedName>
</protein>
<dbReference type="PANTHER" id="PTHR24198:SF165">
    <property type="entry name" value="ANKYRIN REPEAT-CONTAINING PROTEIN-RELATED"/>
    <property type="match status" value="1"/>
</dbReference>
<feature type="repeat" description="ANK" evidence="3">
    <location>
        <begin position="483"/>
        <end position="515"/>
    </location>
</feature>
<dbReference type="Pfam" id="PF00023">
    <property type="entry name" value="Ank"/>
    <property type="match status" value="1"/>
</dbReference>
<dbReference type="Proteomes" id="UP000794436">
    <property type="component" value="Unassembled WGS sequence"/>
</dbReference>
<dbReference type="OrthoDB" id="194358at2759"/>
<feature type="repeat" description="ANK" evidence="3">
    <location>
        <begin position="351"/>
        <end position="383"/>
    </location>
</feature>
<dbReference type="InterPro" id="IPR036770">
    <property type="entry name" value="Ankyrin_rpt-contain_sf"/>
</dbReference>
<proteinExistence type="predicted"/>
<feature type="repeat" description="ANK" evidence="3">
    <location>
        <begin position="148"/>
        <end position="184"/>
    </location>
</feature>